<accession>A0A0K1PT60</accession>
<dbReference type="KEGG" id="llu:AKJ09_03377"/>
<keyword evidence="2" id="KW-1185">Reference proteome</keyword>
<sequence length="39" mass="4694">MRQRAVGAPEEAMAHGLRRRFDWLERATRARFTDEPPRR</sequence>
<gene>
    <name evidence="1" type="ORF">AKJ09_03377</name>
</gene>
<reference evidence="1 2" key="1">
    <citation type="submission" date="2015-08" db="EMBL/GenBank/DDBJ databases">
        <authorList>
            <person name="Babu N.S."/>
            <person name="Beckwith C.J."/>
            <person name="Beseler K.G."/>
            <person name="Brison A."/>
            <person name="Carone J.V."/>
            <person name="Caskin T.P."/>
            <person name="Diamond M."/>
            <person name="Durham M.E."/>
            <person name="Foxe J.M."/>
            <person name="Go M."/>
            <person name="Henderson B.A."/>
            <person name="Jones I.B."/>
            <person name="McGettigan J.A."/>
            <person name="Micheletti S.J."/>
            <person name="Nasrallah M.E."/>
            <person name="Ortiz D."/>
            <person name="Piller C.R."/>
            <person name="Privatt S.R."/>
            <person name="Schneider S.L."/>
            <person name="Sharp S."/>
            <person name="Smith T.C."/>
            <person name="Stanton J.D."/>
            <person name="Ullery H.E."/>
            <person name="Wilson R.J."/>
            <person name="Serrano M.G."/>
            <person name="Buck G."/>
            <person name="Lee V."/>
            <person name="Wang Y."/>
            <person name="Carvalho R."/>
            <person name="Voegtly L."/>
            <person name="Shi R."/>
            <person name="Duckworth R."/>
            <person name="Johnson A."/>
            <person name="Loviza R."/>
            <person name="Walstead R."/>
            <person name="Shah Z."/>
            <person name="Kiflezghi M."/>
            <person name="Wade K."/>
            <person name="Ball S.L."/>
            <person name="Bradley K.W."/>
            <person name="Asai D.J."/>
            <person name="Bowman C.A."/>
            <person name="Russell D.A."/>
            <person name="Pope W.H."/>
            <person name="Jacobs-Sera D."/>
            <person name="Hendrix R.W."/>
            <person name="Hatfull G.F."/>
        </authorList>
    </citation>
    <scope>NUCLEOTIDE SEQUENCE [LARGE SCALE GENOMIC DNA]</scope>
    <source>
        <strain evidence="1 2">DSM 27648</strain>
    </source>
</reference>
<evidence type="ECO:0000313" key="1">
    <source>
        <dbReference type="EMBL" id="AKU96713.1"/>
    </source>
</evidence>
<name>A0A0K1PT60_9BACT</name>
<dbReference type="AlphaFoldDB" id="A0A0K1PT60"/>
<dbReference type="STRING" id="1391654.AKJ09_03377"/>
<protein>
    <submittedName>
        <fullName evidence="1">Uncharacterized protein</fullName>
    </submittedName>
</protein>
<dbReference type="EMBL" id="CP012333">
    <property type="protein sequence ID" value="AKU96713.1"/>
    <property type="molecule type" value="Genomic_DNA"/>
</dbReference>
<evidence type="ECO:0000313" key="2">
    <source>
        <dbReference type="Proteomes" id="UP000064967"/>
    </source>
</evidence>
<proteinExistence type="predicted"/>
<organism evidence="1 2">
    <name type="scientific">Labilithrix luteola</name>
    <dbReference type="NCBI Taxonomy" id="1391654"/>
    <lineage>
        <taxon>Bacteria</taxon>
        <taxon>Pseudomonadati</taxon>
        <taxon>Myxococcota</taxon>
        <taxon>Polyangia</taxon>
        <taxon>Polyangiales</taxon>
        <taxon>Labilitrichaceae</taxon>
        <taxon>Labilithrix</taxon>
    </lineage>
</organism>
<dbReference type="Proteomes" id="UP000064967">
    <property type="component" value="Chromosome"/>
</dbReference>